<gene>
    <name evidence="2" type="ORF">Hamer_G016496</name>
</gene>
<accession>A0A8J5JQ96</accession>
<dbReference type="EMBL" id="JAHLQT010033762">
    <property type="protein sequence ID" value="KAG7159119.1"/>
    <property type="molecule type" value="Genomic_DNA"/>
</dbReference>
<evidence type="ECO:0000313" key="2">
    <source>
        <dbReference type="EMBL" id="KAG7159119.1"/>
    </source>
</evidence>
<dbReference type="AlphaFoldDB" id="A0A8J5JQ96"/>
<comment type="caution">
    <text evidence="2">The sequence shown here is derived from an EMBL/GenBank/DDBJ whole genome shotgun (WGS) entry which is preliminary data.</text>
</comment>
<keyword evidence="1" id="KW-0732">Signal</keyword>
<dbReference type="Proteomes" id="UP000747542">
    <property type="component" value="Unassembled WGS sequence"/>
</dbReference>
<evidence type="ECO:0000313" key="3">
    <source>
        <dbReference type="Proteomes" id="UP000747542"/>
    </source>
</evidence>
<feature type="signal peptide" evidence="1">
    <location>
        <begin position="1"/>
        <end position="16"/>
    </location>
</feature>
<evidence type="ECO:0000256" key="1">
    <source>
        <dbReference type="SAM" id="SignalP"/>
    </source>
</evidence>
<keyword evidence="3" id="KW-1185">Reference proteome</keyword>
<protein>
    <submittedName>
        <fullName evidence="2">Uncharacterized protein</fullName>
    </submittedName>
</protein>
<feature type="chain" id="PRO_5035284658" evidence="1">
    <location>
        <begin position="17"/>
        <end position="135"/>
    </location>
</feature>
<organism evidence="2 3">
    <name type="scientific">Homarus americanus</name>
    <name type="common">American lobster</name>
    <dbReference type="NCBI Taxonomy" id="6706"/>
    <lineage>
        <taxon>Eukaryota</taxon>
        <taxon>Metazoa</taxon>
        <taxon>Ecdysozoa</taxon>
        <taxon>Arthropoda</taxon>
        <taxon>Crustacea</taxon>
        <taxon>Multicrustacea</taxon>
        <taxon>Malacostraca</taxon>
        <taxon>Eumalacostraca</taxon>
        <taxon>Eucarida</taxon>
        <taxon>Decapoda</taxon>
        <taxon>Pleocyemata</taxon>
        <taxon>Astacidea</taxon>
        <taxon>Nephropoidea</taxon>
        <taxon>Nephropidae</taxon>
        <taxon>Homarus</taxon>
    </lineage>
</organism>
<reference evidence="2" key="1">
    <citation type="journal article" date="2021" name="Sci. Adv.">
        <title>The American lobster genome reveals insights on longevity, neural, and immune adaptations.</title>
        <authorList>
            <person name="Polinski J.M."/>
            <person name="Zimin A.V."/>
            <person name="Clark K.F."/>
            <person name="Kohn A.B."/>
            <person name="Sadowski N."/>
            <person name="Timp W."/>
            <person name="Ptitsyn A."/>
            <person name="Khanna P."/>
            <person name="Romanova D.Y."/>
            <person name="Williams P."/>
            <person name="Greenwood S.J."/>
            <person name="Moroz L.L."/>
            <person name="Walt D.R."/>
            <person name="Bodnar A.G."/>
        </authorList>
    </citation>
    <scope>NUCLEOTIDE SEQUENCE</scope>
    <source>
        <strain evidence="2">GMGI-L3</strain>
    </source>
</reference>
<name>A0A8J5JQ96_HOMAM</name>
<dbReference type="OrthoDB" id="6344492at2759"/>
<sequence length="135" mass="14596">MKFLVILLSYIALAWAQDEAECKCGAFVAESTDVREVVNLPDVEVKNCHDDEDCVSGCHAQWDELTNNGDLDTILDNGVSAGQTLCNALAEDGDLDFGPKEVYAYSSLCGGPWLTDGPASRHPLLCKDGRYVPAN</sequence>
<proteinExistence type="predicted"/>